<dbReference type="SUPFAM" id="SSF47413">
    <property type="entry name" value="lambda repressor-like DNA-binding domains"/>
    <property type="match status" value="1"/>
</dbReference>
<keyword evidence="3" id="KW-0804">Transcription</keyword>
<dbReference type="Proteomes" id="UP000676409">
    <property type="component" value="Chromosome"/>
</dbReference>
<dbReference type="Gene3D" id="1.10.260.40">
    <property type="entry name" value="lambda repressor-like DNA-binding domains"/>
    <property type="match status" value="1"/>
</dbReference>
<sequence length="359" mass="38019">MASVTIYDVANRAGVSIKTVSRVMNAEPNVRPATREKVEAAAEALGYSPNLSARSLAGSKSFVLTVFVDASLTLEHWAGERGADYLSRVQYGSTLSCREGGYHLMLELIDHDAPRVRQEVNGLLAALKPDGVILTPPSSDNEIVLDILKKSGTPFVRLGPEQDLPGGLCMRLDDRGAAREMTRLLIGLGHTRIGFVMGDPLWGSSRARRAGFMAAMAEAGLKVDPALIQVGAYTYESGQQAGKALLALPERPTAIFASSDDMALGCLAAADEAGLSVPGDVSVAGFDDSTASRFSRPSLTTVRQPLVEMATSAAKALISGQVPADCDRDASLDHVDAFKLIERQSTAPPAKAKVRRGGR</sequence>
<dbReference type="RefSeq" id="WP_211938967.1">
    <property type="nucleotide sequence ID" value="NZ_CP073078.1"/>
</dbReference>
<feature type="domain" description="HTH lacI-type" evidence="4">
    <location>
        <begin position="4"/>
        <end position="58"/>
    </location>
</feature>
<dbReference type="InterPro" id="IPR000843">
    <property type="entry name" value="HTH_LacI"/>
</dbReference>
<proteinExistence type="predicted"/>
<dbReference type="Pfam" id="PF13377">
    <property type="entry name" value="Peripla_BP_3"/>
    <property type="match status" value="1"/>
</dbReference>
<keyword evidence="1" id="KW-0805">Transcription regulation</keyword>
<dbReference type="CDD" id="cd01545">
    <property type="entry name" value="PBP1_SalR"/>
    <property type="match status" value="1"/>
</dbReference>
<dbReference type="InterPro" id="IPR028082">
    <property type="entry name" value="Peripla_BP_I"/>
</dbReference>
<name>A0A975G1S3_9CAUL</name>
<protein>
    <submittedName>
        <fullName evidence="5">LacI family DNA-binding transcriptional regulator</fullName>
    </submittedName>
</protein>
<dbReference type="KEGG" id="caul:KCG34_03240"/>
<dbReference type="InterPro" id="IPR010982">
    <property type="entry name" value="Lambda_DNA-bd_dom_sf"/>
</dbReference>
<evidence type="ECO:0000313" key="6">
    <source>
        <dbReference type="Proteomes" id="UP000676409"/>
    </source>
</evidence>
<dbReference type="CDD" id="cd01392">
    <property type="entry name" value="HTH_LacI"/>
    <property type="match status" value="1"/>
</dbReference>
<dbReference type="SUPFAM" id="SSF53822">
    <property type="entry name" value="Periplasmic binding protein-like I"/>
    <property type="match status" value="1"/>
</dbReference>
<dbReference type="EMBL" id="CP073078">
    <property type="protein sequence ID" value="QUD88917.1"/>
    <property type="molecule type" value="Genomic_DNA"/>
</dbReference>
<dbReference type="PRINTS" id="PR00036">
    <property type="entry name" value="HTHLACI"/>
</dbReference>
<dbReference type="InterPro" id="IPR046335">
    <property type="entry name" value="LacI/GalR-like_sensor"/>
</dbReference>
<dbReference type="Gene3D" id="3.40.50.2300">
    <property type="match status" value="2"/>
</dbReference>
<dbReference type="GO" id="GO:0000976">
    <property type="term" value="F:transcription cis-regulatory region binding"/>
    <property type="evidence" value="ECO:0007669"/>
    <property type="project" value="TreeGrafter"/>
</dbReference>
<evidence type="ECO:0000256" key="3">
    <source>
        <dbReference type="ARBA" id="ARBA00023163"/>
    </source>
</evidence>
<dbReference type="PANTHER" id="PTHR30146:SF153">
    <property type="entry name" value="LACTOSE OPERON REPRESSOR"/>
    <property type="match status" value="1"/>
</dbReference>
<dbReference type="PROSITE" id="PS00356">
    <property type="entry name" value="HTH_LACI_1"/>
    <property type="match status" value="1"/>
</dbReference>
<keyword evidence="6" id="KW-1185">Reference proteome</keyword>
<gene>
    <name evidence="5" type="ORF">KCG34_03240</name>
</gene>
<evidence type="ECO:0000313" key="5">
    <source>
        <dbReference type="EMBL" id="QUD88917.1"/>
    </source>
</evidence>
<reference evidence="5" key="1">
    <citation type="submission" date="2021-04" db="EMBL/GenBank/DDBJ databases">
        <title>The complete genome sequence of Caulobacter sp. S6.</title>
        <authorList>
            <person name="Tang Y."/>
            <person name="Ouyang W."/>
            <person name="Liu Q."/>
            <person name="Huang B."/>
            <person name="Guo Z."/>
            <person name="Lei P."/>
        </authorList>
    </citation>
    <scope>NUCLEOTIDE SEQUENCE</scope>
    <source>
        <strain evidence="5">S6</strain>
    </source>
</reference>
<accession>A0A975G1S3</accession>
<evidence type="ECO:0000259" key="4">
    <source>
        <dbReference type="PROSITE" id="PS50932"/>
    </source>
</evidence>
<dbReference type="SMART" id="SM00354">
    <property type="entry name" value="HTH_LACI"/>
    <property type="match status" value="1"/>
</dbReference>
<evidence type="ECO:0000256" key="1">
    <source>
        <dbReference type="ARBA" id="ARBA00023015"/>
    </source>
</evidence>
<evidence type="ECO:0000256" key="2">
    <source>
        <dbReference type="ARBA" id="ARBA00023125"/>
    </source>
</evidence>
<dbReference type="GO" id="GO:0003700">
    <property type="term" value="F:DNA-binding transcription factor activity"/>
    <property type="evidence" value="ECO:0007669"/>
    <property type="project" value="TreeGrafter"/>
</dbReference>
<organism evidence="5 6">
    <name type="scientific">Phenylobacterium montanum</name>
    <dbReference type="NCBI Taxonomy" id="2823693"/>
    <lineage>
        <taxon>Bacteria</taxon>
        <taxon>Pseudomonadati</taxon>
        <taxon>Pseudomonadota</taxon>
        <taxon>Alphaproteobacteria</taxon>
        <taxon>Caulobacterales</taxon>
        <taxon>Caulobacteraceae</taxon>
        <taxon>Phenylobacterium</taxon>
    </lineage>
</organism>
<dbReference type="PROSITE" id="PS50932">
    <property type="entry name" value="HTH_LACI_2"/>
    <property type="match status" value="1"/>
</dbReference>
<dbReference type="Pfam" id="PF00356">
    <property type="entry name" value="LacI"/>
    <property type="match status" value="1"/>
</dbReference>
<dbReference type="AlphaFoldDB" id="A0A975G1S3"/>
<keyword evidence="2 5" id="KW-0238">DNA-binding</keyword>
<dbReference type="PANTHER" id="PTHR30146">
    <property type="entry name" value="LACI-RELATED TRANSCRIPTIONAL REPRESSOR"/>
    <property type="match status" value="1"/>
</dbReference>